<dbReference type="Gene3D" id="2.30.30.40">
    <property type="entry name" value="SH3 Domains"/>
    <property type="match status" value="1"/>
</dbReference>
<evidence type="ECO:0000256" key="3">
    <source>
        <dbReference type="PROSITE-ProRule" id="PRU00192"/>
    </source>
</evidence>
<dbReference type="STRING" id="307972.A0A2G8KHE3"/>
<reference evidence="6 7" key="1">
    <citation type="journal article" date="2017" name="PLoS Biol.">
        <title>The sea cucumber genome provides insights into morphological evolution and visceral regeneration.</title>
        <authorList>
            <person name="Zhang X."/>
            <person name="Sun L."/>
            <person name="Yuan J."/>
            <person name="Sun Y."/>
            <person name="Gao Y."/>
            <person name="Zhang L."/>
            <person name="Li S."/>
            <person name="Dai H."/>
            <person name="Hamel J.F."/>
            <person name="Liu C."/>
            <person name="Yu Y."/>
            <person name="Liu S."/>
            <person name="Lin W."/>
            <person name="Guo K."/>
            <person name="Jin S."/>
            <person name="Xu P."/>
            <person name="Storey K.B."/>
            <person name="Huan P."/>
            <person name="Zhang T."/>
            <person name="Zhou Y."/>
            <person name="Zhang J."/>
            <person name="Lin C."/>
            <person name="Li X."/>
            <person name="Xing L."/>
            <person name="Huo D."/>
            <person name="Sun M."/>
            <person name="Wang L."/>
            <person name="Mercier A."/>
            <person name="Li F."/>
            <person name="Yang H."/>
            <person name="Xiang J."/>
        </authorList>
    </citation>
    <scope>NUCLEOTIDE SEQUENCE [LARGE SCALE GENOMIC DNA]</scope>
    <source>
        <strain evidence="6">Shaxun</strain>
        <tissue evidence="6">Muscle</tissue>
    </source>
</reference>
<dbReference type="InterPro" id="IPR051627">
    <property type="entry name" value="SLIT-ROBO_RhoGAP"/>
</dbReference>
<dbReference type="SUPFAM" id="SSF50044">
    <property type="entry name" value="SH3-domain"/>
    <property type="match status" value="1"/>
</dbReference>
<evidence type="ECO:0000259" key="5">
    <source>
        <dbReference type="PROSITE" id="PS50238"/>
    </source>
</evidence>
<dbReference type="OrthoDB" id="5981864at2759"/>
<gene>
    <name evidence="6" type="ORF">BSL78_15705</name>
</gene>
<feature type="domain" description="Rho-GAP" evidence="5">
    <location>
        <begin position="1"/>
        <end position="113"/>
    </location>
</feature>
<keyword evidence="1 3" id="KW-0728">SH3 domain</keyword>
<keyword evidence="7" id="KW-1185">Reference proteome</keyword>
<dbReference type="Pfam" id="PF00018">
    <property type="entry name" value="SH3_1"/>
    <property type="match status" value="1"/>
</dbReference>
<dbReference type="Proteomes" id="UP000230750">
    <property type="component" value="Unassembled WGS sequence"/>
</dbReference>
<dbReference type="PROSITE" id="PS50002">
    <property type="entry name" value="SH3"/>
    <property type="match status" value="1"/>
</dbReference>
<evidence type="ECO:0000259" key="4">
    <source>
        <dbReference type="PROSITE" id="PS50002"/>
    </source>
</evidence>
<dbReference type="PROSITE" id="PS50238">
    <property type="entry name" value="RHOGAP"/>
    <property type="match status" value="1"/>
</dbReference>
<organism evidence="6 7">
    <name type="scientific">Stichopus japonicus</name>
    <name type="common">Sea cucumber</name>
    <dbReference type="NCBI Taxonomy" id="307972"/>
    <lineage>
        <taxon>Eukaryota</taxon>
        <taxon>Metazoa</taxon>
        <taxon>Echinodermata</taxon>
        <taxon>Eleutherozoa</taxon>
        <taxon>Echinozoa</taxon>
        <taxon>Holothuroidea</taxon>
        <taxon>Aspidochirotacea</taxon>
        <taxon>Aspidochirotida</taxon>
        <taxon>Stichopodidae</taxon>
        <taxon>Apostichopus</taxon>
    </lineage>
</organism>
<dbReference type="InterPro" id="IPR008936">
    <property type="entry name" value="Rho_GTPase_activation_prot"/>
</dbReference>
<protein>
    <submittedName>
        <fullName evidence="6">Putative SLIT-ROBO Rho GTPase-activating protein 1 isoform X2</fullName>
    </submittedName>
</protein>
<dbReference type="EMBL" id="MRZV01000581">
    <property type="protein sequence ID" value="PIK47412.1"/>
    <property type="molecule type" value="Genomic_DNA"/>
</dbReference>
<name>A0A2G8KHE3_STIJA</name>
<proteinExistence type="predicted"/>
<dbReference type="InterPro" id="IPR036028">
    <property type="entry name" value="SH3-like_dom_sf"/>
</dbReference>
<evidence type="ECO:0000313" key="7">
    <source>
        <dbReference type="Proteomes" id="UP000230750"/>
    </source>
</evidence>
<feature type="domain" description="SH3" evidence="4">
    <location>
        <begin position="149"/>
        <end position="202"/>
    </location>
</feature>
<sequence length="202" mass="22762">MRDTQYYETVTMEMEIYDDEEDDGCSDTDEKIETLKKLVEQLPTPVMVVMRYLFEFLKVLSSHSDENMMDTHNLSVCFGPTLLHAPVDEDLVTSQSHLIDVVDHIILFVEEVFPKTPGRHFKDGNSISPTGSLDTIAESTCDGSEDNSSVSILAIARDDYLSQNSEELSFRKGQQMHLSAKVDNNYWRGSIGSRKALSNAPM</sequence>
<dbReference type="InterPro" id="IPR000198">
    <property type="entry name" value="RhoGAP_dom"/>
</dbReference>
<comment type="caution">
    <text evidence="6">The sequence shown here is derived from an EMBL/GenBank/DDBJ whole genome shotgun (WGS) entry which is preliminary data.</text>
</comment>
<evidence type="ECO:0000256" key="2">
    <source>
        <dbReference type="ARBA" id="ARBA00023054"/>
    </source>
</evidence>
<evidence type="ECO:0000313" key="6">
    <source>
        <dbReference type="EMBL" id="PIK47412.1"/>
    </source>
</evidence>
<dbReference type="InterPro" id="IPR001452">
    <property type="entry name" value="SH3_domain"/>
</dbReference>
<dbReference type="AlphaFoldDB" id="A0A2G8KHE3"/>
<dbReference type="Pfam" id="PF00620">
    <property type="entry name" value="RhoGAP"/>
    <property type="match status" value="1"/>
</dbReference>
<dbReference type="GO" id="GO:0007165">
    <property type="term" value="P:signal transduction"/>
    <property type="evidence" value="ECO:0007669"/>
    <property type="project" value="InterPro"/>
</dbReference>
<keyword evidence="2" id="KW-0175">Coiled coil</keyword>
<dbReference type="PANTHER" id="PTHR14166">
    <property type="entry name" value="SLIT-ROBO RHO GTPASE ACTIVATING PROTEIN"/>
    <property type="match status" value="1"/>
</dbReference>
<dbReference type="Gene3D" id="1.10.555.10">
    <property type="entry name" value="Rho GTPase activation protein"/>
    <property type="match status" value="1"/>
</dbReference>
<evidence type="ECO:0000256" key="1">
    <source>
        <dbReference type="ARBA" id="ARBA00022443"/>
    </source>
</evidence>
<dbReference type="SUPFAM" id="SSF48350">
    <property type="entry name" value="GTPase activation domain, GAP"/>
    <property type="match status" value="1"/>
</dbReference>
<dbReference type="SMART" id="SM00324">
    <property type="entry name" value="RhoGAP"/>
    <property type="match status" value="1"/>
</dbReference>
<accession>A0A2G8KHE3</accession>